<dbReference type="Proteomes" id="UP001165960">
    <property type="component" value="Unassembled WGS sequence"/>
</dbReference>
<organism evidence="1 2">
    <name type="scientific">Entomophthora muscae</name>
    <dbReference type="NCBI Taxonomy" id="34485"/>
    <lineage>
        <taxon>Eukaryota</taxon>
        <taxon>Fungi</taxon>
        <taxon>Fungi incertae sedis</taxon>
        <taxon>Zoopagomycota</taxon>
        <taxon>Entomophthoromycotina</taxon>
        <taxon>Entomophthoromycetes</taxon>
        <taxon>Entomophthorales</taxon>
        <taxon>Entomophthoraceae</taxon>
        <taxon>Entomophthora</taxon>
    </lineage>
</organism>
<gene>
    <name evidence="1" type="ORF">DSO57_1032426</name>
</gene>
<sequence length="108" mass="11707">MGMISVPIGSLVSGLNLSAAIHLLGGPFWDLKTNQVCGNEIQLGLFKTQALVFSLILVCVTTVLITRSYHQSQFKQLDPKPLVGFLVTSPQSVTWVVAKDRLEGVVIL</sequence>
<proteinExistence type="predicted"/>
<accession>A0ACC2UA46</accession>
<name>A0ACC2UA46_9FUNG</name>
<dbReference type="EMBL" id="QTSX02000953">
    <property type="protein sequence ID" value="KAJ9083669.1"/>
    <property type="molecule type" value="Genomic_DNA"/>
</dbReference>
<evidence type="ECO:0000313" key="1">
    <source>
        <dbReference type="EMBL" id="KAJ9083669.1"/>
    </source>
</evidence>
<evidence type="ECO:0000313" key="2">
    <source>
        <dbReference type="Proteomes" id="UP001165960"/>
    </source>
</evidence>
<comment type="caution">
    <text evidence="1">The sequence shown here is derived from an EMBL/GenBank/DDBJ whole genome shotgun (WGS) entry which is preliminary data.</text>
</comment>
<reference evidence="1" key="1">
    <citation type="submission" date="2022-04" db="EMBL/GenBank/DDBJ databases">
        <title>Genome of the entomopathogenic fungus Entomophthora muscae.</title>
        <authorList>
            <person name="Elya C."/>
            <person name="Lovett B.R."/>
            <person name="Lee E."/>
            <person name="Macias A.M."/>
            <person name="Hajek A.E."/>
            <person name="De Bivort B.L."/>
            <person name="Kasson M.T."/>
            <person name="De Fine Licht H.H."/>
            <person name="Stajich J.E."/>
        </authorList>
    </citation>
    <scope>NUCLEOTIDE SEQUENCE</scope>
    <source>
        <strain evidence="1">Berkeley</strain>
    </source>
</reference>
<protein>
    <submittedName>
        <fullName evidence="1">Uncharacterized protein</fullName>
    </submittedName>
</protein>
<keyword evidence="2" id="KW-1185">Reference proteome</keyword>